<gene>
    <name evidence="2" type="ORF">PSEMO_13370</name>
</gene>
<dbReference type="RefSeq" id="WP_075802372.1">
    <property type="nucleotide sequence ID" value="NZ_MKZO01000011.1"/>
</dbReference>
<reference evidence="2 3" key="1">
    <citation type="submission" date="2016-10" db="EMBL/GenBank/DDBJ databases">
        <title>Genome Sequence of Pseudomonas putida GM4FR.</title>
        <authorList>
            <person name="Poehlein A."/>
            <person name="Wemheuer F."/>
            <person name="Hollensteiner J."/>
            <person name="Wemheuer B."/>
        </authorList>
    </citation>
    <scope>NUCLEOTIDE SEQUENCE [LARGE SCALE GENOMIC DNA]</scope>
    <source>
        <strain evidence="2 3">GM4FR</strain>
    </source>
</reference>
<dbReference type="Pfam" id="PF13401">
    <property type="entry name" value="AAA_22"/>
    <property type="match status" value="1"/>
</dbReference>
<dbReference type="Gene3D" id="3.40.50.300">
    <property type="entry name" value="P-loop containing nucleotide triphosphate hydrolases"/>
    <property type="match status" value="1"/>
</dbReference>
<dbReference type="PANTHER" id="PTHR35894:SF1">
    <property type="entry name" value="PHOSPHORIBULOKINASE _ URIDINE KINASE FAMILY"/>
    <property type="match status" value="1"/>
</dbReference>
<dbReference type="Proteomes" id="UP000186736">
    <property type="component" value="Unassembled WGS sequence"/>
</dbReference>
<proteinExistence type="predicted"/>
<evidence type="ECO:0000313" key="2">
    <source>
        <dbReference type="EMBL" id="OLS63770.1"/>
    </source>
</evidence>
<evidence type="ECO:0000259" key="1">
    <source>
        <dbReference type="SMART" id="SM00382"/>
    </source>
</evidence>
<protein>
    <recommendedName>
        <fullName evidence="1">AAA+ ATPase domain-containing protein</fullName>
    </recommendedName>
</protein>
<dbReference type="GO" id="GO:0016887">
    <property type="term" value="F:ATP hydrolysis activity"/>
    <property type="evidence" value="ECO:0007669"/>
    <property type="project" value="InterPro"/>
</dbReference>
<dbReference type="OrthoDB" id="9780149at2"/>
<dbReference type="AlphaFoldDB" id="A0A1Q9R8L1"/>
<organism evidence="2 3">
    <name type="scientific">Pseudomonas putida</name>
    <name type="common">Arthrobacter siderocapsulatus</name>
    <dbReference type="NCBI Taxonomy" id="303"/>
    <lineage>
        <taxon>Bacteria</taxon>
        <taxon>Pseudomonadati</taxon>
        <taxon>Pseudomonadota</taxon>
        <taxon>Gammaproteobacteria</taxon>
        <taxon>Pseudomonadales</taxon>
        <taxon>Pseudomonadaceae</taxon>
        <taxon>Pseudomonas</taxon>
    </lineage>
</organism>
<name>A0A1Q9R8L1_PSEPU</name>
<sequence>MLKLKQVLIDVGKRQSALAESLRLSSATVAQLVNHNQWPRSLDQAELKARIAVFLGAAGVNDADIANAFEEVEKVDLPCANTADPALSQEPSGEDEPMLLPKQTLLPTTRKAFGLFRDPFDELQSAADMWVSPDIRYVREVMYQTARHGGFLAIEGESGAGKSTLRRDLVNRINENNDPVIIIEPYVLASEDNDTRGKTLKSTHIAEAMMAAVAPLEKPKSSPEARFAQLHRALKESHAAGYRHCLVIEEAHSLPIPTLKHLKRILELEVGFTKLVSIIMIGQPELGVKLSERNADVREVVQRCERVTLGPVEGNRVEEFLAFRLKSAGKALAEVIDESGISAIASRLSQPVRTGGREQKVSLLYPLAIGNLMTAALNLAAQLGVPVVTADVVTGV</sequence>
<dbReference type="InterPro" id="IPR027417">
    <property type="entry name" value="P-loop_NTPase"/>
</dbReference>
<comment type="caution">
    <text evidence="2">The sequence shown here is derived from an EMBL/GenBank/DDBJ whole genome shotgun (WGS) entry which is preliminary data.</text>
</comment>
<dbReference type="InterPro" id="IPR003593">
    <property type="entry name" value="AAA+_ATPase"/>
</dbReference>
<dbReference type="SUPFAM" id="SSF52540">
    <property type="entry name" value="P-loop containing nucleoside triphosphate hydrolases"/>
    <property type="match status" value="1"/>
</dbReference>
<evidence type="ECO:0000313" key="3">
    <source>
        <dbReference type="Proteomes" id="UP000186736"/>
    </source>
</evidence>
<dbReference type="InterPro" id="IPR052026">
    <property type="entry name" value="ExeA_AAA_ATPase_DNA-bind"/>
</dbReference>
<dbReference type="EMBL" id="MKZO01000011">
    <property type="protein sequence ID" value="OLS63770.1"/>
    <property type="molecule type" value="Genomic_DNA"/>
</dbReference>
<dbReference type="SMART" id="SM00382">
    <property type="entry name" value="AAA"/>
    <property type="match status" value="1"/>
</dbReference>
<feature type="domain" description="AAA+ ATPase" evidence="1">
    <location>
        <begin position="148"/>
        <end position="305"/>
    </location>
</feature>
<accession>A0A1Q9R8L1</accession>
<dbReference type="PANTHER" id="PTHR35894">
    <property type="entry name" value="GENERAL SECRETION PATHWAY PROTEIN A-RELATED"/>
    <property type="match status" value="1"/>
</dbReference>
<dbReference type="InterPro" id="IPR049945">
    <property type="entry name" value="AAA_22"/>
</dbReference>